<dbReference type="eggNOG" id="COG0146">
    <property type="taxonomic scope" value="Bacteria"/>
</dbReference>
<dbReference type="GO" id="GO:0006749">
    <property type="term" value="P:glutathione metabolic process"/>
    <property type="evidence" value="ECO:0007669"/>
    <property type="project" value="TreeGrafter"/>
</dbReference>
<dbReference type="RefSeq" id="WP_005457277.1">
    <property type="nucleotide sequence ID" value="NZ_CM001440.1"/>
</dbReference>
<accession>H5XJV8</accession>
<dbReference type="InterPro" id="IPR003692">
    <property type="entry name" value="Hydantoinase_B"/>
</dbReference>
<gene>
    <name evidence="2" type="ORF">SaccyDRAFT_3033</name>
</gene>
<evidence type="ECO:0000313" key="2">
    <source>
        <dbReference type="EMBL" id="EHR61873.1"/>
    </source>
</evidence>
<proteinExistence type="predicted"/>
<feature type="domain" description="Hydantoinase B/oxoprolinase" evidence="1">
    <location>
        <begin position="14"/>
        <end position="523"/>
    </location>
</feature>
<dbReference type="STRING" id="882082.SaccyDRAFT_3033"/>
<dbReference type="AlphaFoldDB" id="H5XJV8"/>
<keyword evidence="3" id="KW-1185">Reference proteome</keyword>
<dbReference type="PANTHER" id="PTHR11365">
    <property type="entry name" value="5-OXOPROLINASE RELATED"/>
    <property type="match status" value="1"/>
</dbReference>
<dbReference type="Pfam" id="PF02538">
    <property type="entry name" value="Hydantoinase_B"/>
    <property type="match status" value="1"/>
</dbReference>
<sequence>MTVPNGRSGVDVHDPVLIEVLSSALSSIVEEMGETLVRASYSTNIKERRDCTASVFDSRGRMLAQDEGGSPLHLGSLMGIVDEITRRYPVDEIAEGDMFIGNDPFTGGGSHLPDIVLASPVFVDGDLVAWVANLAHHADFGDRGHAHIYQEGLRIPPVRLLRCGELQTDLFDLILLNCQVPHERKADLRAQIAANRLAESRVTELAERYGTTTLLRAGEALLDYTERRTRAALRQVPDGVYEFTDLFDCPELDDELELAVRITVRGDEIDVAFSAPRQVRASVNVVWTALYAAVYYSLKTLIDPDIVPNAGLHRPVSISAPEGSVLNCVEPAAVNGRSETCQRVVDLIHGAMASAVPDTVTAASNGANTGVHFSGVRSATGRYFVYLETIGGGCGARLTKDGMDGVQVHMTNTSNLPVEALETEYPLTVEEYALVDDSGGPGRTRGGMGIRRTVRVEERDVHFWLDTSRQKSAPWGLSDGLPGARARVELSDGARPISHGYTLLQPGDRVSIVTAGAGGYGPPAERDPEQVRRDLAEGRISAETAHEVYGLTSAIAAPDTPPTDGRHP</sequence>
<name>H5XJV8_9PSEU</name>
<evidence type="ECO:0000259" key="1">
    <source>
        <dbReference type="Pfam" id="PF02538"/>
    </source>
</evidence>
<dbReference type="GO" id="GO:0005829">
    <property type="term" value="C:cytosol"/>
    <property type="evidence" value="ECO:0007669"/>
    <property type="project" value="TreeGrafter"/>
</dbReference>
<organism evidence="2 3">
    <name type="scientific">Saccharomonospora cyanea NA-134</name>
    <dbReference type="NCBI Taxonomy" id="882082"/>
    <lineage>
        <taxon>Bacteria</taxon>
        <taxon>Bacillati</taxon>
        <taxon>Actinomycetota</taxon>
        <taxon>Actinomycetes</taxon>
        <taxon>Pseudonocardiales</taxon>
        <taxon>Pseudonocardiaceae</taxon>
        <taxon>Saccharomonospora</taxon>
    </lineage>
</organism>
<dbReference type="EMBL" id="CM001440">
    <property type="protein sequence ID" value="EHR61873.1"/>
    <property type="molecule type" value="Genomic_DNA"/>
</dbReference>
<protein>
    <submittedName>
        <fullName evidence="2">N-methylhydantoinase B/acetone carboxylase, alpha subunit</fullName>
    </submittedName>
</protein>
<dbReference type="InterPro" id="IPR045079">
    <property type="entry name" value="Oxoprolinase-like"/>
</dbReference>
<dbReference type="GO" id="GO:0017168">
    <property type="term" value="F:5-oxoprolinase (ATP-hydrolyzing) activity"/>
    <property type="evidence" value="ECO:0007669"/>
    <property type="project" value="TreeGrafter"/>
</dbReference>
<evidence type="ECO:0000313" key="3">
    <source>
        <dbReference type="Proteomes" id="UP000002791"/>
    </source>
</evidence>
<dbReference type="Proteomes" id="UP000002791">
    <property type="component" value="Chromosome"/>
</dbReference>
<reference evidence="2 3" key="1">
    <citation type="submission" date="2011-11" db="EMBL/GenBank/DDBJ databases">
        <title>The Noncontiguous Finished sequence of Saccharomonospora cyanea NA-134.</title>
        <authorList>
            <consortium name="US DOE Joint Genome Institute"/>
            <person name="Lucas S."/>
            <person name="Han J."/>
            <person name="Lapidus A."/>
            <person name="Cheng J.-F."/>
            <person name="Goodwin L."/>
            <person name="Pitluck S."/>
            <person name="Peters L."/>
            <person name="Ovchinnikova G."/>
            <person name="Lu M."/>
            <person name="Detter J.C."/>
            <person name="Han C."/>
            <person name="Tapia R."/>
            <person name="Land M."/>
            <person name="Hauser L."/>
            <person name="Kyrpides N."/>
            <person name="Ivanova N."/>
            <person name="Pagani I."/>
            <person name="Brambilla E.-M."/>
            <person name="Klenk H.-P."/>
            <person name="Woyke T."/>
        </authorList>
    </citation>
    <scope>NUCLEOTIDE SEQUENCE [LARGE SCALE GENOMIC DNA]</scope>
    <source>
        <strain evidence="2 3">NA-134</strain>
    </source>
</reference>
<dbReference type="PANTHER" id="PTHR11365:SF23">
    <property type="entry name" value="HYPOTHETICAL 5-OXOPROLINASE (EUROFUNG)-RELATED"/>
    <property type="match status" value="1"/>
</dbReference>
<dbReference type="HOGENOM" id="CLU_020413_1_0_11"/>